<feature type="non-terminal residue" evidence="2">
    <location>
        <position position="377"/>
    </location>
</feature>
<proteinExistence type="predicted"/>
<dbReference type="InterPro" id="IPR051173">
    <property type="entry name" value="Ca_channel_alpha-2/delta"/>
</dbReference>
<evidence type="ECO:0000259" key="1">
    <source>
        <dbReference type="Pfam" id="PF08473"/>
    </source>
</evidence>
<dbReference type="GO" id="GO:0005891">
    <property type="term" value="C:voltage-gated calcium channel complex"/>
    <property type="evidence" value="ECO:0007669"/>
    <property type="project" value="TreeGrafter"/>
</dbReference>
<sequence>VGVQLKLEWLQQKLWEATQQPNDTDCSNVEGLCPMNCRDDKLNCYLIDNNGFILVSKISKQIGKFLGEVDGSVTTQLANMGMLKKFLLEFNIFSFWHTDSLADGEYAELPKIHSKPQRLDGKVISVKKKEEFSSWLSHTHKHKKHDVLQPCDTEYPVFVYEPAIKEANGLIECGACQKMFLAQQVMNSNLVLLVTDATCDCSIFPSFALQAKEVKYIFSPAIPCTGFCVHNSSVKCDRMRSQKLRRRPDTCHAFHPEVRSVSFRKMPKIVEELQRFQPPQLCSCFCWLQKLFFCGDKVHGSPYIAPGLLFSHGPQTELDLITPEGLPSSTLYLQKFRIQQVMGSHWLETPHSPPQSSKSKMCFVAFNSEQLEMKRKY</sequence>
<reference evidence="2 3" key="1">
    <citation type="journal article" date="2013" name="Proc. Natl. Acad. Sci. U.S.A.">
        <title>The king cobra genome reveals dynamic gene evolution and adaptation in the snake venom system.</title>
        <authorList>
            <person name="Vonk F.J."/>
            <person name="Casewell N.R."/>
            <person name="Henkel C.V."/>
            <person name="Heimberg A.M."/>
            <person name="Jansen H.J."/>
            <person name="McCleary R.J."/>
            <person name="Kerkkamp H.M."/>
            <person name="Vos R.A."/>
            <person name="Guerreiro I."/>
            <person name="Calvete J.J."/>
            <person name="Wuster W."/>
            <person name="Woods A.E."/>
            <person name="Logan J.M."/>
            <person name="Harrison R.A."/>
            <person name="Castoe T.A."/>
            <person name="de Koning A.P."/>
            <person name="Pollock D.D."/>
            <person name="Yandell M."/>
            <person name="Calderon D."/>
            <person name="Renjifo C."/>
            <person name="Currier R.B."/>
            <person name="Salgado D."/>
            <person name="Pla D."/>
            <person name="Sanz L."/>
            <person name="Hyder A.S."/>
            <person name="Ribeiro J.M."/>
            <person name="Arntzen J.W."/>
            <person name="van den Thillart G.E."/>
            <person name="Boetzer M."/>
            <person name="Pirovano W."/>
            <person name="Dirks R.P."/>
            <person name="Spaink H.P."/>
            <person name="Duboule D."/>
            <person name="McGlinn E."/>
            <person name="Kini R.M."/>
            <person name="Richardson M.K."/>
        </authorList>
    </citation>
    <scope>NUCLEOTIDE SEQUENCE</scope>
    <source>
        <tissue evidence="2">Blood</tissue>
    </source>
</reference>
<accession>V8PJB6</accession>
<dbReference type="PANTHER" id="PTHR10166:SF59">
    <property type="entry name" value="VOLTAGE-DEPENDENT CALCIUM CHANNEL SUBUNIT ALPHA-2_DELTA-4"/>
    <property type="match status" value="1"/>
</dbReference>
<dbReference type="Pfam" id="PF08473">
    <property type="entry name" value="VGCC_alpha2"/>
    <property type="match status" value="2"/>
</dbReference>
<evidence type="ECO:0000313" key="3">
    <source>
        <dbReference type="Proteomes" id="UP000018936"/>
    </source>
</evidence>
<feature type="non-terminal residue" evidence="2">
    <location>
        <position position="1"/>
    </location>
</feature>
<gene>
    <name evidence="2" type="primary">CACNA2D3</name>
    <name evidence="2" type="ORF">L345_00122</name>
</gene>
<protein>
    <submittedName>
        <fullName evidence="2">Voltage-dependent calcium channel subunit alpha-2/delta-3</fullName>
    </submittedName>
</protein>
<keyword evidence="3" id="KW-1185">Reference proteome</keyword>
<feature type="domain" description="Voltage-dependent calcium channel alpha-2/delta subunit conserved region" evidence="1">
    <location>
        <begin position="1"/>
        <end position="84"/>
    </location>
</feature>
<feature type="domain" description="Voltage-dependent calcium channel alpha-2/delta subunit conserved region" evidence="1">
    <location>
        <begin position="151"/>
        <end position="214"/>
    </location>
</feature>
<dbReference type="Proteomes" id="UP000018936">
    <property type="component" value="Unassembled WGS sequence"/>
</dbReference>
<evidence type="ECO:0000313" key="2">
    <source>
        <dbReference type="EMBL" id="ETE74036.1"/>
    </source>
</evidence>
<organism evidence="2 3">
    <name type="scientific">Ophiophagus hannah</name>
    <name type="common">King cobra</name>
    <name type="synonym">Naja hannah</name>
    <dbReference type="NCBI Taxonomy" id="8665"/>
    <lineage>
        <taxon>Eukaryota</taxon>
        <taxon>Metazoa</taxon>
        <taxon>Chordata</taxon>
        <taxon>Craniata</taxon>
        <taxon>Vertebrata</taxon>
        <taxon>Euteleostomi</taxon>
        <taxon>Lepidosauria</taxon>
        <taxon>Squamata</taxon>
        <taxon>Bifurcata</taxon>
        <taxon>Unidentata</taxon>
        <taxon>Episquamata</taxon>
        <taxon>Toxicofera</taxon>
        <taxon>Serpentes</taxon>
        <taxon>Colubroidea</taxon>
        <taxon>Elapidae</taxon>
        <taxon>Elapinae</taxon>
        <taxon>Ophiophagus</taxon>
    </lineage>
</organism>
<dbReference type="OrthoDB" id="9034035at2759"/>
<dbReference type="GO" id="GO:0005245">
    <property type="term" value="F:voltage-gated calcium channel activity"/>
    <property type="evidence" value="ECO:0007669"/>
    <property type="project" value="TreeGrafter"/>
</dbReference>
<dbReference type="PANTHER" id="PTHR10166">
    <property type="entry name" value="VOLTAGE-DEPENDENT CALCIUM CHANNEL SUBUNIT ALPHA-2/DELTA-RELATED"/>
    <property type="match status" value="1"/>
</dbReference>
<dbReference type="InterPro" id="IPR013680">
    <property type="entry name" value="VDCC_a2/dsu"/>
</dbReference>
<dbReference type="AlphaFoldDB" id="V8PJB6"/>
<name>V8PJB6_OPHHA</name>
<comment type="caution">
    <text evidence="2">The sequence shown here is derived from an EMBL/GenBank/DDBJ whole genome shotgun (WGS) entry which is preliminary data.</text>
</comment>
<dbReference type="EMBL" id="AZIM01000012">
    <property type="protein sequence ID" value="ETE74036.1"/>
    <property type="molecule type" value="Genomic_DNA"/>
</dbReference>